<dbReference type="KEGG" id="tcm:HL41_06460"/>
<evidence type="ECO:0000256" key="2">
    <source>
        <dbReference type="ARBA" id="ARBA00019841"/>
    </source>
</evidence>
<evidence type="ECO:0000256" key="4">
    <source>
        <dbReference type="ARBA" id="ARBA00022801"/>
    </source>
</evidence>
<dbReference type="PaxDb" id="289377-HL41_06460"/>
<dbReference type="InterPro" id="IPR038763">
    <property type="entry name" value="DHH_sf"/>
</dbReference>
<dbReference type="InterPro" id="IPR051673">
    <property type="entry name" value="SSDNA_exonuclease_RecJ"/>
</dbReference>
<evidence type="ECO:0000259" key="7">
    <source>
        <dbReference type="Pfam" id="PF01368"/>
    </source>
</evidence>
<dbReference type="InterPro" id="IPR001667">
    <property type="entry name" value="DDH_dom"/>
</dbReference>
<dbReference type="STRING" id="289377.HL41_06460"/>
<dbReference type="HOGENOM" id="CLU_009736_5_2_0"/>
<sequence length="561" mass="63246">MSSTKVWVNKQVDLEVLKQFVTKGFFTPFLAQVLINKGFTSIKEAYRFLFPQLSDFGDPFLIPDMLPAVKRIYQAAISNETIGIYGDSDADGIIGSFVLYDFLVSIGCKVEWLIPSKEKEGYGFHAKFLPYFKQKGVSLLITVDVGISAADTVNEAKALGIDVIVTDHHEVVEKPDTIVVSGKLTSKSSPFYHLCGAGVAFTLIRALRKFFYEQGFFRGDNIPQIRKYLELVGLATLADMVPLLGENRTITFYGFRDLSSPSFLATKLLIENSRLNGTLSEEDLLYRVIPKINAAGRMGTPELVFQFLKENEETKAKELLTKIEGINQRRQELELEILSSLENLAKREIERYPFIFLAAENLPKGLLGLIANRLKNQYQVPAIVVSIENGVGFASGRAPEGLNLFKAVSKCEDLLIQYGGHKHALGFQVSLNNIEALKSRLADEIKKLTLVSKPEKEIVYVEAEVELAELLHPENLKALTYLHPYGEAHLPPNILIRNFEVKERFLLKDKHSKFVLKKGLNEIIAIWFNQVVEDERIRLVLGQPYVNTYRNTLEIKVVDVR</sequence>
<dbReference type="RefSeq" id="WP_022856046.1">
    <property type="nucleotide sequence ID" value="NZ_CP008796.1"/>
</dbReference>
<dbReference type="GO" id="GO:0008409">
    <property type="term" value="F:5'-3' exonuclease activity"/>
    <property type="evidence" value="ECO:0007669"/>
    <property type="project" value="InterPro"/>
</dbReference>
<dbReference type="PANTHER" id="PTHR30255">
    <property type="entry name" value="SINGLE-STRANDED-DNA-SPECIFIC EXONUCLEASE RECJ"/>
    <property type="match status" value="1"/>
</dbReference>
<dbReference type="GO" id="GO:0006310">
    <property type="term" value="P:DNA recombination"/>
    <property type="evidence" value="ECO:0007669"/>
    <property type="project" value="InterPro"/>
</dbReference>
<dbReference type="eggNOG" id="COG0608">
    <property type="taxonomic scope" value="Bacteria"/>
</dbReference>
<evidence type="ECO:0000256" key="1">
    <source>
        <dbReference type="ARBA" id="ARBA00005915"/>
    </source>
</evidence>
<dbReference type="GO" id="GO:0003676">
    <property type="term" value="F:nucleic acid binding"/>
    <property type="evidence" value="ECO:0007669"/>
    <property type="project" value="InterPro"/>
</dbReference>
<dbReference type="InterPro" id="IPR041122">
    <property type="entry name" value="RecJ_OB"/>
</dbReference>
<feature type="domain" description="DHHA1" evidence="8">
    <location>
        <begin position="355"/>
        <end position="446"/>
    </location>
</feature>
<keyword evidence="6" id="KW-0175">Coiled coil</keyword>
<dbReference type="Proteomes" id="UP000028481">
    <property type="component" value="Chromosome"/>
</dbReference>
<evidence type="ECO:0000259" key="9">
    <source>
        <dbReference type="Pfam" id="PF17768"/>
    </source>
</evidence>
<reference evidence="10 11" key="1">
    <citation type="journal article" date="2015" name="Genome Announc.">
        <title>Genome Sequence of a Sulfate-Reducing Thermophilic Bacterium, Thermodesulfobacterium commune DSM 2178T (Phylum Thermodesulfobacteria).</title>
        <authorList>
            <person name="Bhatnagar S."/>
            <person name="Badger J.H."/>
            <person name="Madupu R."/>
            <person name="Khouri H.M."/>
            <person name="O'Connor E.M."/>
            <person name="Robb F.T."/>
            <person name="Ward N.L."/>
            <person name="Eisen J.A."/>
        </authorList>
    </citation>
    <scope>NUCLEOTIDE SEQUENCE [LARGE SCALE GENOMIC DNA]</scope>
    <source>
        <strain evidence="10 11">DSM 2178</strain>
    </source>
</reference>
<dbReference type="Pfam" id="PF02272">
    <property type="entry name" value="DHHA1"/>
    <property type="match status" value="1"/>
</dbReference>
<keyword evidence="4" id="KW-0378">Hydrolase</keyword>
<dbReference type="AlphaFoldDB" id="A0A075WTT9"/>
<protein>
    <recommendedName>
        <fullName evidence="2">Single-stranded-DNA-specific exonuclease RecJ</fullName>
    </recommendedName>
</protein>
<keyword evidence="3" id="KW-0540">Nuclease</keyword>
<dbReference type="SUPFAM" id="SSF64182">
    <property type="entry name" value="DHH phosphoesterases"/>
    <property type="match status" value="1"/>
</dbReference>
<dbReference type="Gene3D" id="3.10.310.30">
    <property type="match status" value="1"/>
</dbReference>
<gene>
    <name evidence="10" type="ORF">HL41_06460</name>
</gene>
<accession>A0A075WTT9</accession>
<dbReference type="Gene3D" id="3.90.1640.30">
    <property type="match status" value="1"/>
</dbReference>
<keyword evidence="11" id="KW-1185">Reference proteome</keyword>
<dbReference type="InterPro" id="IPR004610">
    <property type="entry name" value="RecJ"/>
</dbReference>
<proteinExistence type="inferred from homology"/>
<evidence type="ECO:0000256" key="5">
    <source>
        <dbReference type="ARBA" id="ARBA00022839"/>
    </source>
</evidence>
<dbReference type="OrthoDB" id="9809852at2"/>
<dbReference type="NCBIfam" id="TIGR00644">
    <property type="entry name" value="recJ"/>
    <property type="match status" value="1"/>
</dbReference>
<evidence type="ECO:0000313" key="11">
    <source>
        <dbReference type="Proteomes" id="UP000028481"/>
    </source>
</evidence>
<comment type="similarity">
    <text evidence="1">Belongs to the RecJ family.</text>
</comment>
<dbReference type="Pfam" id="PF01368">
    <property type="entry name" value="DHH"/>
    <property type="match status" value="1"/>
</dbReference>
<organism evidence="10 11">
    <name type="scientific">Thermodesulfobacterium commune DSM 2178</name>
    <dbReference type="NCBI Taxonomy" id="289377"/>
    <lineage>
        <taxon>Bacteria</taxon>
        <taxon>Pseudomonadati</taxon>
        <taxon>Thermodesulfobacteriota</taxon>
        <taxon>Thermodesulfobacteria</taxon>
        <taxon>Thermodesulfobacteriales</taxon>
        <taxon>Thermodesulfobacteriaceae</taxon>
        <taxon>Thermodesulfobacterium</taxon>
    </lineage>
</organism>
<feature type="domain" description="RecJ OB" evidence="9">
    <location>
        <begin position="463"/>
        <end position="555"/>
    </location>
</feature>
<keyword evidence="5" id="KW-0269">Exonuclease</keyword>
<dbReference type="InterPro" id="IPR003156">
    <property type="entry name" value="DHHA1_dom"/>
</dbReference>
<feature type="coiled-coil region" evidence="6">
    <location>
        <begin position="309"/>
        <end position="343"/>
    </location>
</feature>
<name>A0A075WTT9_9BACT</name>
<evidence type="ECO:0000259" key="8">
    <source>
        <dbReference type="Pfam" id="PF02272"/>
    </source>
</evidence>
<feature type="domain" description="DDH" evidence="7">
    <location>
        <begin position="82"/>
        <end position="234"/>
    </location>
</feature>
<evidence type="ECO:0000313" key="10">
    <source>
        <dbReference type="EMBL" id="AIH04390.1"/>
    </source>
</evidence>
<dbReference type="GO" id="GO:0006281">
    <property type="term" value="P:DNA repair"/>
    <property type="evidence" value="ECO:0007669"/>
    <property type="project" value="InterPro"/>
</dbReference>
<evidence type="ECO:0000256" key="3">
    <source>
        <dbReference type="ARBA" id="ARBA00022722"/>
    </source>
</evidence>
<evidence type="ECO:0000256" key="6">
    <source>
        <dbReference type="SAM" id="Coils"/>
    </source>
</evidence>
<dbReference type="PANTHER" id="PTHR30255:SF2">
    <property type="entry name" value="SINGLE-STRANDED-DNA-SPECIFIC EXONUCLEASE RECJ"/>
    <property type="match status" value="1"/>
</dbReference>
<dbReference type="EMBL" id="CP008796">
    <property type="protein sequence ID" value="AIH04390.1"/>
    <property type="molecule type" value="Genomic_DNA"/>
</dbReference>
<dbReference type="Pfam" id="PF17768">
    <property type="entry name" value="RecJ_OB"/>
    <property type="match status" value="1"/>
</dbReference>